<dbReference type="KEGG" id="rmai:MACH21_07580"/>
<evidence type="ECO:0000313" key="1">
    <source>
        <dbReference type="EMBL" id="BDW84581.1"/>
    </source>
</evidence>
<organism evidence="1 2">
    <name type="scientific">Roseicyclus marinus</name>
    <dbReference type="NCBI Taxonomy" id="2161673"/>
    <lineage>
        <taxon>Bacteria</taxon>
        <taxon>Pseudomonadati</taxon>
        <taxon>Pseudomonadota</taxon>
        <taxon>Alphaproteobacteria</taxon>
        <taxon>Rhodobacterales</taxon>
        <taxon>Roseobacteraceae</taxon>
        <taxon>Roseicyclus</taxon>
    </lineage>
</organism>
<gene>
    <name evidence="1" type="ORF">MACH21_07580</name>
</gene>
<dbReference type="EMBL" id="AP027266">
    <property type="protein sequence ID" value="BDW84581.1"/>
    <property type="molecule type" value="Genomic_DNA"/>
</dbReference>
<protein>
    <submittedName>
        <fullName evidence="1">Uncharacterized protein</fullName>
    </submittedName>
</protein>
<accession>A0AA48HR85</accession>
<name>A0AA48HR85_9RHOB</name>
<reference evidence="1 2" key="1">
    <citation type="submission" date="2023-01" db="EMBL/GenBank/DDBJ databases">
        <title>Complete genome sequence of Roseicyclus marinus strain Dej080120_10.</title>
        <authorList>
            <person name="Ueki S."/>
            <person name="Maruyama F."/>
        </authorList>
    </citation>
    <scope>NUCLEOTIDE SEQUENCE [LARGE SCALE GENOMIC DNA]</scope>
    <source>
        <strain evidence="1 2">Dej080120_10</strain>
    </source>
</reference>
<proteinExistence type="predicted"/>
<keyword evidence="2" id="KW-1185">Reference proteome</keyword>
<evidence type="ECO:0000313" key="2">
    <source>
        <dbReference type="Proteomes" id="UP001337723"/>
    </source>
</evidence>
<dbReference type="Proteomes" id="UP001337723">
    <property type="component" value="Chromosome"/>
</dbReference>
<dbReference type="RefSeq" id="WP_338274562.1">
    <property type="nucleotide sequence ID" value="NZ_AP027266.1"/>
</dbReference>
<sequence>MTGKDETDPELIAGHGVVVRAANGDVIRYDPSGLVMRLSDTVIADIALRLGAGAGAGMVRLKAHPTEGVGEAAEGPEERSEEELLEGIDAWAVRREGDWLRFTARMAGAQGVRGFRRHVTGGAVLGDGPGAVLGILGLGGPRAALANPRASDFPHHIVAPEDDIGAVGMAGIEAAPETDRLEPLREVTHEALVGETILHWQIEKFAPLPLIVARVETDASASAADLARGQAVANLIRAAGNLRAAALRMGKRAKILAICLDYALEDLGGDTIAYRDGMLAVMRRIEGELGRLGFDRPLFVARFEAGLDPETAAAVLQGQWELAWNHGDHRLIFSSPSYAFARDAYDRPTDAARLRMAEMTAAAISMGEGWRCPTLFLAEWEPGGAPLIRVTAQAEGPLVLEGGGAAGFAVLGGGVTVEAVTLAPDDPQALLVRVSGKEQGLQLAYGAGVPGGVRDGWQLDSRSGAPLNRWALPAILPVHEGKSGGAA</sequence>
<dbReference type="AlphaFoldDB" id="A0AA48HR85"/>